<keyword evidence="2" id="KW-1185">Reference proteome</keyword>
<reference evidence="1" key="1">
    <citation type="submission" date="2011-10" db="EMBL/GenBank/DDBJ databases">
        <title>The Genome Sequence of Oxalobacter formigenes HOxBLS.</title>
        <authorList>
            <consortium name="The Broad Institute Genome Sequencing Platform"/>
            <person name="Earl A."/>
            <person name="Ward D."/>
            <person name="Feldgarden M."/>
            <person name="Gevers D."/>
            <person name="Allison M.J."/>
            <person name="Humphrey S."/>
            <person name="Young S.K."/>
            <person name="Zeng Q."/>
            <person name="Gargeya S."/>
            <person name="Fitzgerald M."/>
            <person name="Haas B."/>
            <person name="Abouelleil A."/>
            <person name="Alvarado L."/>
            <person name="Arachchi H.M."/>
            <person name="Berlin A."/>
            <person name="Brown A."/>
            <person name="Chapman S.B."/>
            <person name="Chen Z."/>
            <person name="Dunbar C."/>
            <person name="Freedman E."/>
            <person name="Gearin G."/>
            <person name="Goldberg J."/>
            <person name="Griggs A."/>
            <person name="Gujja S."/>
            <person name="Heiman D."/>
            <person name="Howarth C."/>
            <person name="Larson L."/>
            <person name="Lui A."/>
            <person name="MacDonald P.J.P."/>
            <person name="Montmayeur A."/>
            <person name="Murphy C."/>
            <person name="Neiman D."/>
            <person name="Pearson M."/>
            <person name="Priest M."/>
            <person name="Roberts A."/>
            <person name="Saif S."/>
            <person name="Shea T."/>
            <person name="Shenoy N."/>
            <person name="Sisk P."/>
            <person name="Stolte C."/>
            <person name="Sykes S."/>
            <person name="Wortman J."/>
            <person name="Nusbaum C."/>
            <person name="Birren B."/>
        </authorList>
    </citation>
    <scope>NUCLEOTIDE SEQUENCE [LARGE SCALE GENOMIC DNA]</scope>
    <source>
        <strain evidence="1">HOxBLS</strain>
    </source>
</reference>
<organism evidence="1 2">
    <name type="scientific">Oxalobacter paraformigenes</name>
    <dbReference type="NCBI Taxonomy" id="556268"/>
    <lineage>
        <taxon>Bacteria</taxon>
        <taxon>Pseudomonadati</taxon>
        <taxon>Pseudomonadota</taxon>
        <taxon>Betaproteobacteria</taxon>
        <taxon>Burkholderiales</taxon>
        <taxon>Oxalobacteraceae</taxon>
        <taxon>Oxalobacter</taxon>
    </lineage>
</organism>
<dbReference type="Pfam" id="PF10934">
    <property type="entry name" value="Sheath_initiator"/>
    <property type="match status" value="1"/>
</dbReference>
<evidence type="ECO:0000313" key="1">
    <source>
        <dbReference type="EMBL" id="EEO27188.1"/>
    </source>
</evidence>
<evidence type="ECO:0000313" key="2">
    <source>
        <dbReference type="Proteomes" id="UP000003973"/>
    </source>
</evidence>
<name>C3X1V2_9BURK</name>
<dbReference type="RefSeq" id="WP_005876079.1">
    <property type="nucleotide sequence ID" value="NZ_CABMNL010000001.1"/>
</dbReference>
<accession>C3X1V2</accession>
<dbReference type="AlphaFoldDB" id="C3X1V2"/>
<dbReference type="InterPro" id="IPR020288">
    <property type="entry name" value="Sheath_initiator"/>
</dbReference>
<sequence>MNTMFLNPDTWDLVVDVDGNIAMASDSYAIAQDVASACRLWKGEARYDTTRGMPYEQSILGQMPPMSMLNRWFENEAETVPEVGSVLPVLYLDRQHSTLAGQLQITRDNGEEISISVV</sequence>
<dbReference type="Proteomes" id="UP000003973">
    <property type="component" value="Unassembled WGS sequence"/>
</dbReference>
<proteinExistence type="predicted"/>
<comment type="caution">
    <text evidence="1">The sequence shown here is derived from an EMBL/GenBank/DDBJ whole genome shotgun (WGS) entry which is preliminary data.</text>
</comment>
<gene>
    <name evidence="1" type="ORF">OFAG_00341</name>
</gene>
<dbReference type="HOGENOM" id="CLU_164006_0_0_4"/>
<dbReference type="eggNOG" id="ENOG5032W5K">
    <property type="taxonomic scope" value="Bacteria"/>
</dbReference>
<dbReference type="EMBL" id="ACDP02000029">
    <property type="protein sequence ID" value="EEO27188.1"/>
    <property type="molecule type" value="Genomic_DNA"/>
</dbReference>
<protein>
    <submittedName>
        <fullName evidence="1">Uncharacterized protein</fullName>
    </submittedName>
</protein>